<comment type="caution">
    <text evidence="2">The sequence shown here is derived from an EMBL/GenBank/DDBJ whole genome shotgun (WGS) entry which is preliminary data.</text>
</comment>
<reference evidence="2 3" key="1">
    <citation type="submission" date="2019-11" db="EMBL/GenBank/DDBJ databases">
        <title>Novel species isolated from a subtropical stream in China.</title>
        <authorList>
            <person name="Lu H."/>
        </authorList>
    </citation>
    <scope>NUCLEOTIDE SEQUENCE [LARGE SCALE GENOMIC DNA]</scope>
    <source>
        <strain evidence="2 3">FT92W</strain>
    </source>
</reference>
<accession>A0A7X2IRJ4</accession>
<dbReference type="RefSeq" id="WP_154378613.1">
    <property type="nucleotide sequence ID" value="NZ_WKJJ01000016.1"/>
</dbReference>
<feature type="compositionally biased region" description="Basic and acidic residues" evidence="1">
    <location>
        <begin position="43"/>
        <end position="59"/>
    </location>
</feature>
<protein>
    <submittedName>
        <fullName evidence="2">Uncharacterized protein</fullName>
    </submittedName>
</protein>
<dbReference type="AlphaFoldDB" id="A0A7X2IRJ4"/>
<feature type="compositionally biased region" description="Basic residues" evidence="1">
    <location>
        <begin position="66"/>
        <end position="75"/>
    </location>
</feature>
<name>A0A7X2IRJ4_9BURK</name>
<feature type="region of interest" description="Disordered" evidence="1">
    <location>
        <begin position="1"/>
        <end position="75"/>
    </location>
</feature>
<dbReference type="Proteomes" id="UP000446768">
    <property type="component" value="Unassembled WGS sequence"/>
</dbReference>
<organism evidence="2 3">
    <name type="scientific">Pseudoduganella rivuli</name>
    <dbReference type="NCBI Taxonomy" id="2666085"/>
    <lineage>
        <taxon>Bacteria</taxon>
        <taxon>Pseudomonadati</taxon>
        <taxon>Pseudomonadota</taxon>
        <taxon>Betaproteobacteria</taxon>
        <taxon>Burkholderiales</taxon>
        <taxon>Oxalobacteraceae</taxon>
        <taxon>Telluria group</taxon>
        <taxon>Pseudoduganella</taxon>
    </lineage>
</organism>
<keyword evidence="3" id="KW-1185">Reference proteome</keyword>
<gene>
    <name evidence="2" type="ORF">GJ700_23800</name>
</gene>
<evidence type="ECO:0000256" key="1">
    <source>
        <dbReference type="SAM" id="MobiDB-lite"/>
    </source>
</evidence>
<feature type="compositionally biased region" description="Gly residues" evidence="1">
    <location>
        <begin position="20"/>
        <end position="33"/>
    </location>
</feature>
<evidence type="ECO:0000313" key="2">
    <source>
        <dbReference type="EMBL" id="MRV74741.1"/>
    </source>
</evidence>
<dbReference type="EMBL" id="WKJJ01000016">
    <property type="protein sequence ID" value="MRV74741.1"/>
    <property type="molecule type" value="Genomic_DNA"/>
</dbReference>
<evidence type="ECO:0000313" key="3">
    <source>
        <dbReference type="Proteomes" id="UP000446768"/>
    </source>
</evidence>
<sequence length="75" mass="8260">MQPKVKTRQDYQGSQEMPQQGGGISRQSGGKGSGSVAQQEIQGGRRDDNRLRAEDERRANRVSARSTHRNGARGH</sequence>
<proteinExistence type="predicted"/>